<evidence type="ECO:0000256" key="8">
    <source>
        <dbReference type="ARBA" id="ARBA00022833"/>
    </source>
</evidence>
<evidence type="ECO:0000256" key="5">
    <source>
        <dbReference type="ARBA" id="ARBA00022737"/>
    </source>
</evidence>
<feature type="compositionally biased region" description="Basic and acidic residues" evidence="14">
    <location>
        <begin position="1145"/>
        <end position="1154"/>
    </location>
</feature>
<keyword evidence="11" id="KW-0131">Cell cycle</keyword>
<evidence type="ECO:0000313" key="18">
    <source>
        <dbReference type="Proteomes" id="UP001224775"/>
    </source>
</evidence>
<feature type="compositionally biased region" description="Polar residues" evidence="14">
    <location>
        <begin position="846"/>
        <end position="858"/>
    </location>
</feature>
<dbReference type="PROSITE" id="PS50089">
    <property type="entry name" value="ZF_RING_2"/>
    <property type="match status" value="1"/>
</dbReference>
<feature type="region of interest" description="Disordered" evidence="14">
    <location>
        <begin position="299"/>
        <end position="511"/>
    </location>
</feature>
<dbReference type="InterPro" id="IPR013083">
    <property type="entry name" value="Znf_RING/FYVE/PHD"/>
</dbReference>
<accession>A0AAD8Y4S7</accession>
<evidence type="ECO:0000256" key="14">
    <source>
        <dbReference type="SAM" id="MobiDB-lite"/>
    </source>
</evidence>
<feature type="compositionally biased region" description="Basic and acidic residues" evidence="14">
    <location>
        <begin position="345"/>
        <end position="354"/>
    </location>
</feature>
<dbReference type="SMART" id="SM00292">
    <property type="entry name" value="BRCT"/>
    <property type="match status" value="2"/>
</dbReference>
<dbReference type="GO" id="GO:0004842">
    <property type="term" value="F:ubiquitin-protein transferase activity"/>
    <property type="evidence" value="ECO:0007669"/>
    <property type="project" value="TreeGrafter"/>
</dbReference>
<dbReference type="InterPro" id="IPR031099">
    <property type="entry name" value="BRCA1-associated"/>
</dbReference>
<dbReference type="Proteomes" id="UP001224775">
    <property type="component" value="Unassembled WGS sequence"/>
</dbReference>
<evidence type="ECO:0000259" key="15">
    <source>
        <dbReference type="PROSITE" id="PS50089"/>
    </source>
</evidence>
<feature type="compositionally biased region" description="Basic residues" evidence="14">
    <location>
        <begin position="202"/>
        <end position="220"/>
    </location>
</feature>
<dbReference type="PANTHER" id="PTHR13763:SF0">
    <property type="entry name" value="BREAST CANCER TYPE 1 SUSCEPTIBILITY PROTEIN"/>
    <property type="match status" value="1"/>
</dbReference>
<feature type="compositionally biased region" description="Low complexity" evidence="14">
    <location>
        <begin position="15"/>
        <end position="34"/>
    </location>
</feature>
<feature type="compositionally biased region" description="Acidic residues" evidence="14">
    <location>
        <begin position="479"/>
        <end position="488"/>
    </location>
</feature>
<feature type="region of interest" description="Disordered" evidence="14">
    <location>
        <begin position="1194"/>
        <end position="1256"/>
    </location>
</feature>
<feature type="region of interest" description="Disordered" evidence="14">
    <location>
        <begin position="14"/>
        <end position="150"/>
    </location>
</feature>
<feature type="compositionally biased region" description="Low complexity" evidence="14">
    <location>
        <begin position="1211"/>
        <end position="1236"/>
    </location>
</feature>
<dbReference type="GO" id="GO:0005694">
    <property type="term" value="C:chromosome"/>
    <property type="evidence" value="ECO:0007669"/>
    <property type="project" value="UniProtKB-SubCell"/>
</dbReference>
<keyword evidence="17" id="KW-0808">Transferase</keyword>
<dbReference type="GO" id="GO:0045944">
    <property type="term" value="P:positive regulation of transcription by RNA polymerase II"/>
    <property type="evidence" value="ECO:0007669"/>
    <property type="project" value="TreeGrafter"/>
</dbReference>
<evidence type="ECO:0000256" key="9">
    <source>
        <dbReference type="ARBA" id="ARBA00023204"/>
    </source>
</evidence>
<evidence type="ECO:0000256" key="12">
    <source>
        <dbReference type="ARBA" id="ARBA00031556"/>
    </source>
</evidence>
<sequence>MYERISRLFSALMPSPSNNNNIINSIKMSNTNNSPSSSHDDDEMSADLLSQQSPPASGGDTATARDDAAPPRSSLRSDACVWNSSRKQPPINDTTINNNAIGRPSFQSNMGTCHSTNKRSATNDSQGAPTNHNSLQVEQSDDKKMGEPWRNYGKSYARLSARNPVNAAAAANNNEEDDATHDNNSNEDEAEGNTTKRTPPSSKKKKTHKLMRRLQQHHSTKLQNNHNSSSSSQSSSTRNDDDDKPTPARPTYNNQPILLLASPRNVHSPVGQEIEIVDNEEEEEYEEFSPLTCTLSQANFFRGGMDVDDKEEDDGDEEEEAGGSNDEEEEEVAGVGGEAGSGQLKNDEDYESKAASDPTVVKDYTAALKASTTTNNNNQGKSNTEKRGTKRKPTALDLALIEESTKNAAAAEVNNSNKNGSGTNKRRNKFKAVAAALAEKEDSQTPPYDVPTPRNAEEEGKNEEEGSMGNNEVNFFPSNDDDDNEEETGTEKQSEALLSSPSAKQSEALLSSPSIQPQVATVAAATSTVATAAAAGASEITTDELVNNLRDICDNLGKALTCPICQASLREAQLLPCCHAFCKSCLATTFNPPRSNNKGKKKKGSPPPTAYKQCPTCKNPADRRSVVPIPQLDDQVRAYKQILVVFGITPYVYGEGIAMTQLDPEDNGGMVLDEEDHRQCLQASRTVNGVVAREYETVQAKAAAAAATIRKPPSKLLTHPLRRSRSSSKPQQQQRLTKEQMESQNELRRWQQVAKEQENVVKVNEGALNKVKGRAHQLVQRKMVQAETAKFLATVNEADESKPAAVNKAHDSSTAANGGDDSDDDAEAEFCTAPDSDSVEYDTAKESQGLSTTITTAAPSPMVINDGNTVKKAERSGEDRTTSTIPGSRVLDLEVSPEAHKKKEGRDSFGTVGTGNASPIVLHDGNTVRKTRPGNKDEKKNKSLESHEDKTPRSSGNFLRCEGVAMKSASNADMEEDDDEESEYDAETQPLIKSAPLKSGGQEDDESEYGAETQPIIGKPAAKPAPKPAAKPDAKLAAKPAPEPAENLVAASASIDEPAQREQIVKGSVVMVQARTWPGINKHGGVGRVTKVHSSTASGGSAVQYDVSYVLGGKEKFVDESFVHLHKTSEEESTTRVSSARKPRKSSEKKVESRRPKRTQQKVTFKEEVSIYNEEELKHIPAEALEWAGIVPKKGKGKKKAAGKKRALADSNSNTTPTGTSTKKQKAAPAAAASSKIESKPKKKAKSKKEKVEAEKESNAVEALMAMAHDSSAGNLNEIINPLSTQEIVQYADERYSSLLSASGGSDVSLVLNVVTSNLSEEESDSLNSLCKILKDKNVSLKLMKSFKANKTHLCITSASVKKQSKPSNVVSNARTMKVMRSTLAGLPILCPQWVNACLSKGEIVAPTGDMSIRTLPRKQADNDDECHDRFGVAKYAAAFQMGMQSNALLSGVKVLMCGSFGGSMANDIKGLLQDAGATIISSITVASRNLSDMLSSADDDTTFVFLCDDSLLDKSCGISDSLYKQTKKVCDNSEDAKVMAVHFSWLFDCISCATLMLATSYEPSAPRAKALWRLAAGVEADEEDQGKKSQFY</sequence>
<feature type="compositionally biased region" description="Polar residues" evidence="14">
    <location>
        <begin position="82"/>
        <end position="138"/>
    </location>
</feature>
<dbReference type="InterPro" id="IPR018957">
    <property type="entry name" value="Znf_C3HC4_RING-type"/>
</dbReference>
<feature type="domain" description="RING-type" evidence="15">
    <location>
        <begin position="562"/>
        <end position="618"/>
    </location>
</feature>
<feature type="region of interest" description="Disordered" evidence="14">
    <location>
        <begin position="593"/>
        <end position="613"/>
    </location>
</feature>
<evidence type="ECO:0000256" key="3">
    <source>
        <dbReference type="ARBA" id="ARBA00022454"/>
    </source>
</evidence>
<evidence type="ECO:0000256" key="7">
    <source>
        <dbReference type="ARBA" id="ARBA00022771"/>
    </source>
</evidence>
<evidence type="ECO:0000256" key="4">
    <source>
        <dbReference type="ARBA" id="ARBA00022723"/>
    </source>
</evidence>
<keyword evidence="6" id="KW-0227">DNA damage</keyword>
<keyword evidence="17" id="KW-0012">Acyltransferase</keyword>
<gene>
    <name evidence="17" type="ORF">QTG54_010111</name>
</gene>
<feature type="compositionally biased region" description="Polar residues" evidence="14">
    <location>
        <begin position="496"/>
        <end position="511"/>
    </location>
</feature>
<keyword evidence="5" id="KW-0677">Repeat</keyword>
<evidence type="ECO:0000259" key="16">
    <source>
        <dbReference type="PROSITE" id="PS50172"/>
    </source>
</evidence>
<evidence type="ECO:0000256" key="13">
    <source>
        <dbReference type="PROSITE-ProRule" id="PRU00175"/>
    </source>
</evidence>
<keyword evidence="9" id="KW-0234">DNA repair</keyword>
<feature type="compositionally biased region" description="Low complexity" evidence="14">
    <location>
        <begin position="414"/>
        <end position="423"/>
    </location>
</feature>
<dbReference type="InterPro" id="IPR036420">
    <property type="entry name" value="BRCT_dom_sf"/>
</dbReference>
<dbReference type="GO" id="GO:0008270">
    <property type="term" value="F:zinc ion binding"/>
    <property type="evidence" value="ECO:0007669"/>
    <property type="project" value="UniProtKB-KW"/>
</dbReference>
<feature type="compositionally biased region" description="Basic and acidic residues" evidence="14">
    <location>
        <begin position="869"/>
        <end position="881"/>
    </location>
</feature>
<dbReference type="InterPro" id="IPR017907">
    <property type="entry name" value="Znf_RING_CS"/>
</dbReference>
<keyword evidence="18" id="KW-1185">Reference proteome</keyword>
<reference evidence="17" key="1">
    <citation type="submission" date="2023-06" db="EMBL/GenBank/DDBJ databases">
        <title>Survivors Of The Sea: Transcriptome response of Skeletonema marinoi to long-term dormancy.</title>
        <authorList>
            <person name="Pinder M.I.M."/>
            <person name="Kourtchenko O."/>
            <person name="Robertson E.K."/>
            <person name="Larsson T."/>
            <person name="Maumus F."/>
            <person name="Osuna-Cruz C.M."/>
            <person name="Vancaester E."/>
            <person name="Stenow R."/>
            <person name="Vandepoele K."/>
            <person name="Ploug H."/>
            <person name="Bruchert V."/>
            <person name="Godhe A."/>
            <person name="Topel M."/>
        </authorList>
    </citation>
    <scope>NUCLEOTIDE SEQUENCE</scope>
    <source>
        <strain evidence="17">R05AC</strain>
    </source>
</reference>
<dbReference type="Pfam" id="PF00097">
    <property type="entry name" value="zf-C3HC4"/>
    <property type="match status" value="1"/>
</dbReference>
<dbReference type="PROSITE" id="PS00518">
    <property type="entry name" value="ZF_RING_1"/>
    <property type="match status" value="1"/>
</dbReference>
<dbReference type="Gene3D" id="3.40.50.10190">
    <property type="entry name" value="BRCT domain"/>
    <property type="match status" value="2"/>
</dbReference>
<feature type="compositionally biased region" description="Acidic residues" evidence="14">
    <location>
        <begin position="973"/>
        <end position="986"/>
    </location>
</feature>
<feature type="region of interest" description="Disordered" evidence="14">
    <location>
        <begin position="800"/>
        <end position="1045"/>
    </location>
</feature>
<dbReference type="EMBL" id="JATAAI010000018">
    <property type="protein sequence ID" value="KAK1739568.1"/>
    <property type="molecule type" value="Genomic_DNA"/>
</dbReference>
<dbReference type="GO" id="GO:0005634">
    <property type="term" value="C:nucleus"/>
    <property type="evidence" value="ECO:0007669"/>
    <property type="project" value="UniProtKB-SubCell"/>
</dbReference>
<feature type="region of interest" description="Disordered" evidence="14">
    <location>
        <begin position="171"/>
        <end position="255"/>
    </location>
</feature>
<feature type="compositionally biased region" description="Acidic residues" evidence="14">
    <location>
        <begin position="306"/>
        <end position="332"/>
    </location>
</feature>
<feature type="region of interest" description="Disordered" evidence="14">
    <location>
        <begin position="1127"/>
        <end position="1168"/>
    </location>
</feature>
<feature type="compositionally biased region" description="Basic and acidic residues" evidence="14">
    <location>
        <begin position="736"/>
        <end position="751"/>
    </location>
</feature>
<feature type="compositionally biased region" description="Basic and acidic residues" evidence="14">
    <location>
        <begin position="897"/>
        <end position="907"/>
    </location>
</feature>
<dbReference type="SUPFAM" id="SSF57850">
    <property type="entry name" value="RING/U-box"/>
    <property type="match status" value="1"/>
</dbReference>
<dbReference type="PROSITE" id="PS50172">
    <property type="entry name" value="BRCT"/>
    <property type="match status" value="1"/>
</dbReference>
<keyword evidence="3" id="KW-0158">Chromosome</keyword>
<evidence type="ECO:0000313" key="17">
    <source>
        <dbReference type="EMBL" id="KAK1739568.1"/>
    </source>
</evidence>
<proteinExistence type="predicted"/>
<keyword evidence="10" id="KW-0539">Nucleus</keyword>
<dbReference type="SUPFAM" id="SSF52113">
    <property type="entry name" value="BRCT domain"/>
    <property type="match status" value="1"/>
</dbReference>
<name>A0AAD8Y4S7_9STRA</name>
<feature type="region of interest" description="Disordered" evidence="14">
    <location>
        <begin position="709"/>
        <end position="751"/>
    </location>
</feature>
<comment type="caution">
    <text evidence="17">The sequence shown here is derived from an EMBL/GenBank/DDBJ whole genome shotgun (WGS) entry which is preliminary data.</text>
</comment>
<feature type="compositionally biased region" description="Basic residues" evidence="14">
    <location>
        <begin position="1194"/>
        <end position="1206"/>
    </location>
</feature>
<evidence type="ECO:0000256" key="6">
    <source>
        <dbReference type="ARBA" id="ARBA00022763"/>
    </source>
</evidence>
<feature type="compositionally biased region" description="Acidic residues" evidence="14">
    <location>
        <begin position="174"/>
        <end position="191"/>
    </location>
</feature>
<protein>
    <recommendedName>
        <fullName evidence="12">RING-type E3 ubiquitin transferase BRCA1</fullName>
    </recommendedName>
</protein>
<dbReference type="Gene3D" id="3.30.40.10">
    <property type="entry name" value="Zinc/RING finger domain, C3HC4 (zinc finger)"/>
    <property type="match status" value="1"/>
</dbReference>
<dbReference type="GO" id="GO:0000724">
    <property type="term" value="P:double-strand break repair via homologous recombination"/>
    <property type="evidence" value="ECO:0007669"/>
    <property type="project" value="TreeGrafter"/>
</dbReference>
<dbReference type="InterPro" id="IPR001357">
    <property type="entry name" value="BRCT_dom"/>
</dbReference>
<dbReference type="SMART" id="SM00184">
    <property type="entry name" value="RING"/>
    <property type="match status" value="1"/>
</dbReference>
<comment type="subcellular location">
    <subcellularLocation>
        <location evidence="2">Chromosome</location>
    </subcellularLocation>
    <subcellularLocation>
        <location evidence="1">Nucleus</location>
    </subcellularLocation>
</comment>
<keyword evidence="7 13" id="KW-0863">Zinc-finger</keyword>
<feature type="region of interest" description="Disordered" evidence="14">
    <location>
        <begin position="1079"/>
        <end position="1098"/>
    </location>
</feature>
<feature type="domain" description="BRCT" evidence="16">
    <location>
        <begin position="1445"/>
        <end position="1564"/>
    </location>
</feature>
<dbReference type="InterPro" id="IPR001841">
    <property type="entry name" value="Znf_RING"/>
</dbReference>
<feature type="compositionally biased region" description="Polar residues" evidence="14">
    <location>
        <begin position="370"/>
        <end position="382"/>
    </location>
</feature>
<evidence type="ECO:0000256" key="11">
    <source>
        <dbReference type="ARBA" id="ARBA00023306"/>
    </source>
</evidence>
<organism evidence="17 18">
    <name type="scientific">Skeletonema marinoi</name>
    <dbReference type="NCBI Taxonomy" id="267567"/>
    <lineage>
        <taxon>Eukaryota</taxon>
        <taxon>Sar</taxon>
        <taxon>Stramenopiles</taxon>
        <taxon>Ochrophyta</taxon>
        <taxon>Bacillariophyta</taxon>
        <taxon>Coscinodiscophyceae</taxon>
        <taxon>Thalassiosirophycidae</taxon>
        <taxon>Thalassiosirales</taxon>
        <taxon>Skeletonemataceae</taxon>
        <taxon>Skeletonema</taxon>
        <taxon>Skeletonema marinoi-dohrnii complex</taxon>
    </lineage>
</organism>
<keyword evidence="4" id="KW-0479">Metal-binding</keyword>
<evidence type="ECO:0000256" key="2">
    <source>
        <dbReference type="ARBA" id="ARBA00004286"/>
    </source>
</evidence>
<evidence type="ECO:0000256" key="1">
    <source>
        <dbReference type="ARBA" id="ARBA00004123"/>
    </source>
</evidence>
<keyword evidence="8" id="KW-0862">Zinc</keyword>
<dbReference type="PANTHER" id="PTHR13763">
    <property type="entry name" value="BREAST CANCER TYPE 1 SUSCEPTIBILITY PROTEIN BRCA1"/>
    <property type="match status" value="1"/>
</dbReference>
<evidence type="ECO:0000256" key="10">
    <source>
        <dbReference type="ARBA" id="ARBA00023242"/>
    </source>
</evidence>
<feature type="compositionally biased region" description="Basic and acidic residues" evidence="14">
    <location>
        <begin position="934"/>
        <end position="952"/>
    </location>
</feature>